<feature type="transmembrane region" description="Helical" evidence="8">
    <location>
        <begin position="278"/>
        <end position="301"/>
    </location>
</feature>
<dbReference type="RefSeq" id="WP_012057723.1">
    <property type="nucleotide sequence ID" value="NZ_CP007389.1"/>
</dbReference>
<feature type="transmembrane region" description="Helical" evidence="8">
    <location>
        <begin position="182"/>
        <end position="204"/>
    </location>
</feature>
<evidence type="ECO:0000256" key="4">
    <source>
        <dbReference type="ARBA" id="ARBA00022475"/>
    </source>
</evidence>
<dbReference type="PANTHER" id="PTHR21716">
    <property type="entry name" value="TRANSMEMBRANE PROTEIN"/>
    <property type="match status" value="1"/>
</dbReference>
<reference evidence="9 10" key="1">
    <citation type="submission" date="2014-02" db="EMBL/GenBank/DDBJ databases">
        <title>Diversity of Thermotogales isolates from hydrothermal vents.</title>
        <authorList>
            <person name="Haverkamp T.H.A."/>
            <person name="Lossouarn J."/>
            <person name="Geslin C."/>
            <person name="Nesbo C.L."/>
        </authorList>
    </citation>
    <scope>NUCLEOTIDE SEQUENCE [LARGE SCALE GENOMIC DNA]</scope>
    <source>
        <strain evidence="9 10">431</strain>
    </source>
</reference>
<proteinExistence type="inferred from homology"/>
<keyword evidence="4" id="KW-1003">Cell membrane</keyword>
<dbReference type="InterPro" id="IPR002549">
    <property type="entry name" value="AI-2E-like"/>
</dbReference>
<comment type="similarity">
    <text evidence="2">Belongs to the autoinducer-2 exporter (AI-2E) (TC 2.A.86) family.</text>
</comment>
<feature type="transmembrane region" description="Helical" evidence="8">
    <location>
        <begin position="210"/>
        <end position="235"/>
    </location>
</feature>
<keyword evidence="7 8" id="KW-0472">Membrane</keyword>
<keyword evidence="5 8" id="KW-0812">Transmembrane</keyword>
<keyword evidence="10" id="KW-1185">Reference proteome</keyword>
<keyword evidence="6 8" id="KW-1133">Transmembrane helix</keyword>
<evidence type="ECO:0000313" key="9">
    <source>
        <dbReference type="EMBL" id="APT74424.1"/>
    </source>
</evidence>
<sequence>MADSLILFSFFLLFLILLKVSPFILGAVVIGFYLSIVLDVPAKYLSKKMNPKLSKFLSYTLLLSLIFYSAVSFFPIVFSEGKKLFLELTNITIPVNSNLPKWILEFINSANQQISNFALNILNKIFSYTPSIITMTILIIITTIAVANLKEYLKKRINFFFIQDKERGYKFVKKFYRDFEKFVSGQVIIALFVGIMVGIFSWIFGIKGAFFLGTLSFITDFIPFLGVIIVSIPMLMLGYSSLGIKGIVISILILITVNQIESWILAPKIQSDNFNIHWFVLIISILIFGDIFGFIGILIAIPSLLFIKRYWVEYILGGKRWEKPGKNLKNS</sequence>
<name>A0ABN4UYI8_9BACT</name>
<gene>
    <name evidence="9" type="ORF">BW47_08070</name>
</gene>
<dbReference type="PANTHER" id="PTHR21716:SF53">
    <property type="entry name" value="PERMEASE PERM-RELATED"/>
    <property type="match status" value="1"/>
</dbReference>
<accession>A0ABN4UYI8</accession>
<feature type="transmembrane region" description="Helical" evidence="8">
    <location>
        <begin position="56"/>
        <end position="78"/>
    </location>
</feature>
<evidence type="ECO:0000256" key="8">
    <source>
        <dbReference type="SAM" id="Phobius"/>
    </source>
</evidence>
<dbReference type="EMBL" id="CP007389">
    <property type="protein sequence ID" value="APT74424.1"/>
    <property type="molecule type" value="Genomic_DNA"/>
</dbReference>
<evidence type="ECO:0000313" key="10">
    <source>
        <dbReference type="Proteomes" id="UP000185490"/>
    </source>
</evidence>
<evidence type="ECO:0000256" key="5">
    <source>
        <dbReference type="ARBA" id="ARBA00022692"/>
    </source>
</evidence>
<evidence type="ECO:0000256" key="7">
    <source>
        <dbReference type="ARBA" id="ARBA00023136"/>
    </source>
</evidence>
<evidence type="ECO:0000256" key="6">
    <source>
        <dbReference type="ARBA" id="ARBA00022989"/>
    </source>
</evidence>
<feature type="transmembrane region" description="Helical" evidence="8">
    <location>
        <begin position="125"/>
        <end position="149"/>
    </location>
</feature>
<comment type="subcellular location">
    <subcellularLocation>
        <location evidence="1">Cell membrane</location>
        <topology evidence="1">Multi-pass membrane protein</topology>
    </subcellularLocation>
</comment>
<keyword evidence="3" id="KW-0813">Transport</keyword>
<evidence type="ECO:0000256" key="3">
    <source>
        <dbReference type="ARBA" id="ARBA00022448"/>
    </source>
</evidence>
<organism evidence="9 10">
    <name type="scientific">Thermosipho melanesiensis</name>
    <dbReference type="NCBI Taxonomy" id="46541"/>
    <lineage>
        <taxon>Bacteria</taxon>
        <taxon>Thermotogati</taxon>
        <taxon>Thermotogota</taxon>
        <taxon>Thermotogae</taxon>
        <taxon>Thermotogales</taxon>
        <taxon>Fervidobacteriaceae</taxon>
        <taxon>Thermosipho</taxon>
    </lineage>
</organism>
<dbReference type="Pfam" id="PF01594">
    <property type="entry name" value="AI-2E_transport"/>
    <property type="match status" value="1"/>
</dbReference>
<dbReference type="Proteomes" id="UP000185490">
    <property type="component" value="Chromosome"/>
</dbReference>
<protein>
    <submittedName>
        <fullName evidence="9">Membrane protein</fullName>
    </submittedName>
</protein>
<evidence type="ECO:0000256" key="1">
    <source>
        <dbReference type="ARBA" id="ARBA00004651"/>
    </source>
</evidence>
<feature type="transmembrane region" description="Helical" evidence="8">
    <location>
        <begin position="247"/>
        <end position="266"/>
    </location>
</feature>
<feature type="transmembrane region" description="Helical" evidence="8">
    <location>
        <begin position="6"/>
        <end position="35"/>
    </location>
</feature>
<evidence type="ECO:0000256" key="2">
    <source>
        <dbReference type="ARBA" id="ARBA00009773"/>
    </source>
</evidence>